<keyword evidence="4 11" id="KW-0812">Transmembrane</keyword>
<accession>A0A819AR98</accession>
<dbReference type="PANTHER" id="PTHR11690:SF248">
    <property type="entry name" value="PICKPOCKET 17, ISOFORM A"/>
    <property type="match status" value="1"/>
</dbReference>
<evidence type="ECO:0000256" key="1">
    <source>
        <dbReference type="ARBA" id="ARBA00004141"/>
    </source>
</evidence>
<comment type="caution">
    <text evidence="13">The sequence shown here is derived from an EMBL/GenBank/DDBJ whole genome shotgun (WGS) entry which is preliminary data.</text>
</comment>
<dbReference type="GO" id="GO:0015280">
    <property type="term" value="F:ligand-gated sodium channel activity"/>
    <property type="evidence" value="ECO:0007669"/>
    <property type="project" value="TreeGrafter"/>
</dbReference>
<gene>
    <name evidence="13" type="ORF">FNK824_LOCUS14285</name>
</gene>
<dbReference type="Pfam" id="PF00858">
    <property type="entry name" value="ASC"/>
    <property type="match status" value="1"/>
</dbReference>
<sequence length="342" mass="39127">MMYKCSFNDMPCSVNDFVRFTSFVYGACYTFNAQLKNNAKRNTVYANKYGGDGKLSISLYIHSHQYVPSLRDGFGAVALVHDNTQLPNIEAAGIELASGRRQKIAYRKKTTYLLSSPYTTCTKSVSPTMQAMFEYYNNTNYGYSEALCYQLCGQIYAYEQCGCANPILWNGRKFYVSSMNRVIFAPLCEYDNKCYKEAIGKLLTSSPLMNSYCSECLQECVIKNFIIQTSSLSLPGEWEMEKIKKFVENSTIPKPTNWSRTWQDEIRKNYLTINVVRETSTVENSTQSTTMGVVDLFSNVGGQTGLWIGISLLSIMELIEMLYRLIRNEFHIIRRKIQANRQ</sequence>
<comment type="subcellular location">
    <subcellularLocation>
        <location evidence="1">Membrane</location>
        <topology evidence="1">Multi-pass membrane protein</topology>
    </subcellularLocation>
</comment>
<dbReference type="Proteomes" id="UP000663874">
    <property type="component" value="Unassembled WGS sequence"/>
</dbReference>
<dbReference type="InterPro" id="IPR001873">
    <property type="entry name" value="ENaC"/>
</dbReference>
<evidence type="ECO:0000256" key="2">
    <source>
        <dbReference type="ARBA" id="ARBA00022448"/>
    </source>
</evidence>
<evidence type="ECO:0000256" key="12">
    <source>
        <dbReference type="SAM" id="Phobius"/>
    </source>
</evidence>
<evidence type="ECO:0000313" key="13">
    <source>
        <dbReference type="EMBL" id="CAF3788252.1"/>
    </source>
</evidence>
<keyword evidence="3 11" id="KW-0894">Sodium channel</keyword>
<dbReference type="PANTHER" id="PTHR11690">
    <property type="entry name" value="AMILORIDE-SENSITIVE SODIUM CHANNEL-RELATED"/>
    <property type="match status" value="1"/>
</dbReference>
<keyword evidence="10 11" id="KW-0407">Ion channel</keyword>
<keyword evidence="5 12" id="KW-1133">Transmembrane helix</keyword>
<evidence type="ECO:0000256" key="11">
    <source>
        <dbReference type="RuleBase" id="RU000679"/>
    </source>
</evidence>
<evidence type="ECO:0000256" key="9">
    <source>
        <dbReference type="ARBA" id="ARBA00023201"/>
    </source>
</evidence>
<evidence type="ECO:0000256" key="4">
    <source>
        <dbReference type="ARBA" id="ARBA00022692"/>
    </source>
</evidence>
<evidence type="ECO:0000256" key="5">
    <source>
        <dbReference type="ARBA" id="ARBA00022989"/>
    </source>
</evidence>
<keyword evidence="7 11" id="KW-0406">Ion transport</keyword>
<evidence type="ECO:0000256" key="3">
    <source>
        <dbReference type="ARBA" id="ARBA00022461"/>
    </source>
</evidence>
<proteinExistence type="inferred from homology"/>
<evidence type="ECO:0000256" key="7">
    <source>
        <dbReference type="ARBA" id="ARBA00023065"/>
    </source>
</evidence>
<evidence type="ECO:0000313" key="14">
    <source>
        <dbReference type="Proteomes" id="UP000663874"/>
    </source>
</evidence>
<evidence type="ECO:0000256" key="8">
    <source>
        <dbReference type="ARBA" id="ARBA00023136"/>
    </source>
</evidence>
<dbReference type="Gene3D" id="1.10.287.770">
    <property type="entry name" value="YojJ-like"/>
    <property type="match status" value="1"/>
</dbReference>
<keyword evidence="9 11" id="KW-0739">Sodium transport</keyword>
<organism evidence="13 14">
    <name type="scientific">Rotaria sordida</name>
    <dbReference type="NCBI Taxonomy" id="392033"/>
    <lineage>
        <taxon>Eukaryota</taxon>
        <taxon>Metazoa</taxon>
        <taxon>Spiralia</taxon>
        <taxon>Gnathifera</taxon>
        <taxon>Rotifera</taxon>
        <taxon>Eurotatoria</taxon>
        <taxon>Bdelloidea</taxon>
        <taxon>Philodinida</taxon>
        <taxon>Philodinidae</taxon>
        <taxon>Rotaria</taxon>
    </lineage>
</organism>
<feature type="transmembrane region" description="Helical" evidence="12">
    <location>
        <begin position="306"/>
        <end position="326"/>
    </location>
</feature>
<reference evidence="13" key="1">
    <citation type="submission" date="2021-02" db="EMBL/GenBank/DDBJ databases">
        <authorList>
            <person name="Nowell W R."/>
        </authorList>
    </citation>
    <scope>NUCLEOTIDE SEQUENCE</scope>
</reference>
<dbReference type="AlphaFoldDB" id="A0A819AR98"/>
<evidence type="ECO:0000256" key="6">
    <source>
        <dbReference type="ARBA" id="ARBA00023053"/>
    </source>
</evidence>
<dbReference type="GO" id="GO:0005886">
    <property type="term" value="C:plasma membrane"/>
    <property type="evidence" value="ECO:0007669"/>
    <property type="project" value="TreeGrafter"/>
</dbReference>
<evidence type="ECO:0000256" key="10">
    <source>
        <dbReference type="ARBA" id="ARBA00023303"/>
    </source>
</evidence>
<dbReference type="Gene3D" id="2.60.470.10">
    <property type="entry name" value="Acid-sensing ion channels like domains"/>
    <property type="match status" value="1"/>
</dbReference>
<dbReference type="EMBL" id="CAJOBE010001955">
    <property type="protein sequence ID" value="CAF3788252.1"/>
    <property type="molecule type" value="Genomic_DNA"/>
</dbReference>
<keyword evidence="2 11" id="KW-0813">Transport</keyword>
<keyword evidence="8 12" id="KW-0472">Membrane</keyword>
<name>A0A819AR98_9BILA</name>
<keyword evidence="6" id="KW-0915">Sodium</keyword>
<dbReference type="PRINTS" id="PR01078">
    <property type="entry name" value="AMINACHANNEL"/>
</dbReference>
<comment type="similarity">
    <text evidence="11">Belongs to the amiloride-sensitive sodium channel (TC 1.A.6) family.</text>
</comment>
<protein>
    <submittedName>
        <fullName evidence="13">Uncharacterized protein</fullName>
    </submittedName>
</protein>